<proteinExistence type="predicted"/>
<name>A0A2X0VHT9_9GAMM</name>
<dbReference type="AlphaFoldDB" id="A0A2X0VHT9"/>
<evidence type="ECO:0000313" key="2">
    <source>
        <dbReference type="Proteomes" id="UP000250086"/>
    </source>
</evidence>
<keyword evidence="2" id="KW-1185">Reference proteome</keyword>
<protein>
    <submittedName>
        <fullName evidence="1">Uncharacterized protein</fullName>
    </submittedName>
</protein>
<dbReference type="Proteomes" id="UP000250086">
    <property type="component" value="Unassembled WGS sequence"/>
</dbReference>
<reference evidence="1 2" key="1">
    <citation type="submission" date="2018-06" db="EMBL/GenBank/DDBJ databases">
        <authorList>
            <consortium name="Pathogen Informatics"/>
            <person name="Doyle S."/>
        </authorList>
    </citation>
    <scope>NUCLEOTIDE SEQUENCE [LARGE SCALE GENOMIC DNA]</scope>
    <source>
        <strain evidence="1 2">NCTC13093</strain>
    </source>
</reference>
<gene>
    <name evidence="1" type="ORF">NCTC13093_00391</name>
</gene>
<dbReference type="RefSeq" id="WP_113743225.1">
    <property type="nucleotide sequence ID" value="NZ_UAPV01000001.1"/>
</dbReference>
<organism evidence="1 2">
    <name type="scientific">Anaerobiospirillum thomasii</name>
    <dbReference type="NCBI Taxonomy" id="179995"/>
    <lineage>
        <taxon>Bacteria</taxon>
        <taxon>Pseudomonadati</taxon>
        <taxon>Pseudomonadota</taxon>
        <taxon>Gammaproteobacteria</taxon>
        <taxon>Aeromonadales</taxon>
        <taxon>Succinivibrionaceae</taxon>
        <taxon>Anaerobiospirillum</taxon>
    </lineage>
</organism>
<dbReference type="EMBL" id="UAPV01000001">
    <property type="protein sequence ID" value="SPT69028.1"/>
    <property type="molecule type" value="Genomic_DNA"/>
</dbReference>
<accession>A0A2X0VHT9</accession>
<evidence type="ECO:0000313" key="1">
    <source>
        <dbReference type="EMBL" id="SPT69028.1"/>
    </source>
</evidence>
<sequence length="198" mass="23249">MIGILSKKNNIQQVASDEEIASIVDSYEFTKFQVYDVAISHPKSWHIFVNPSKPFDYYDGQVKIDHSMDKSSKDNEFSLSLRWARIEKNITIDEYVNEIQKQYLLKQKKNKRDLYKILSINEDSCNGGTKSYLIKSEVKANHSIYRILKNDESFRSSELVTYNPNSKRIAFAVMTSRSEIFDEYQFLFNRILRSLNCQ</sequence>